<feature type="region of interest" description="Disordered" evidence="6">
    <location>
        <begin position="1"/>
        <end position="21"/>
    </location>
</feature>
<evidence type="ECO:0000256" key="3">
    <source>
        <dbReference type="ARBA" id="ARBA00023274"/>
    </source>
</evidence>
<dbReference type="FunFam" id="2.30.30.70:FF:000001">
    <property type="entry name" value="60S ribosomal protein L21"/>
    <property type="match status" value="1"/>
</dbReference>
<keyword evidence="3 5" id="KW-0687">Ribonucleoprotein</keyword>
<evidence type="ECO:0000313" key="8">
    <source>
        <dbReference type="Proteomes" id="UP000317158"/>
    </source>
</evidence>
<accession>A0A520KSN8</accession>
<feature type="compositionally biased region" description="Basic residues" evidence="6">
    <location>
        <begin position="1"/>
        <end position="20"/>
    </location>
</feature>
<comment type="caution">
    <text evidence="7">The sequence shown here is derived from an EMBL/GenBank/DDBJ whole genome shotgun (WGS) entry which is preliminary data.</text>
</comment>
<sequence length="95" mass="11026">MPKTKGFRKKTRSKLRRKLRERGLSPLTRALQEFEEGDIVYIKIDSSVHKGMPYPRYHGANGVIKQKRGRAYLVEIKDGGKKKILISRPQHLVKI</sequence>
<dbReference type="Proteomes" id="UP000317158">
    <property type="component" value="Unassembled WGS sequence"/>
</dbReference>
<evidence type="ECO:0000313" key="7">
    <source>
        <dbReference type="EMBL" id="RZN64623.1"/>
    </source>
</evidence>
<dbReference type="InterPro" id="IPR001147">
    <property type="entry name" value="Ribosomal_eL21"/>
</dbReference>
<dbReference type="GO" id="GO:0005840">
    <property type="term" value="C:ribosome"/>
    <property type="evidence" value="ECO:0007669"/>
    <property type="project" value="UniProtKB-KW"/>
</dbReference>
<dbReference type="EMBL" id="RXIF01000006">
    <property type="protein sequence ID" value="RZN64623.1"/>
    <property type="molecule type" value="Genomic_DNA"/>
</dbReference>
<evidence type="ECO:0000256" key="2">
    <source>
        <dbReference type="ARBA" id="ARBA00022980"/>
    </source>
</evidence>
<dbReference type="GO" id="GO:0006412">
    <property type="term" value="P:translation"/>
    <property type="evidence" value="ECO:0007669"/>
    <property type="project" value="UniProtKB-UniRule"/>
</dbReference>
<dbReference type="GO" id="GO:1990904">
    <property type="term" value="C:ribonucleoprotein complex"/>
    <property type="evidence" value="ECO:0007669"/>
    <property type="project" value="UniProtKB-KW"/>
</dbReference>
<evidence type="ECO:0000256" key="5">
    <source>
        <dbReference type="HAMAP-Rule" id="MF_00369"/>
    </source>
</evidence>
<dbReference type="InterPro" id="IPR036948">
    <property type="entry name" value="Ribosomal_eL21_sf"/>
</dbReference>
<protein>
    <recommendedName>
        <fullName evidence="4 5">Large ribosomal subunit protein eL21</fullName>
    </recommendedName>
</protein>
<comment type="similarity">
    <text evidence="1 5">Belongs to the eukaryotic ribosomal protein eL21 family.</text>
</comment>
<dbReference type="InterPro" id="IPR022856">
    <property type="entry name" value="Ribosomal_eL21_arc"/>
</dbReference>
<evidence type="ECO:0000256" key="4">
    <source>
        <dbReference type="ARBA" id="ARBA00035219"/>
    </source>
</evidence>
<dbReference type="Pfam" id="PF01157">
    <property type="entry name" value="Ribosomal_L21e"/>
    <property type="match status" value="1"/>
</dbReference>
<evidence type="ECO:0000256" key="6">
    <source>
        <dbReference type="SAM" id="MobiDB-lite"/>
    </source>
</evidence>
<dbReference type="PANTHER" id="PTHR20981">
    <property type="entry name" value="60S RIBOSOMAL PROTEIN L21"/>
    <property type="match status" value="1"/>
</dbReference>
<reference evidence="7 8" key="1">
    <citation type="journal article" date="2019" name="Nat. Microbiol.">
        <title>Wide diversity of methane and short-chain alkane metabolisms in uncultured archaea.</title>
        <authorList>
            <person name="Borrel G."/>
            <person name="Adam P.S."/>
            <person name="McKay L.J."/>
            <person name="Chen L.X."/>
            <person name="Sierra-Garcia I.N."/>
            <person name="Sieber C.M."/>
            <person name="Letourneur Q."/>
            <person name="Ghozlane A."/>
            <person name="Andersen G.L."/>
            <person name="Li W.J."/>
            <person name="Hallam S.J."/>
            <person name="Muyzer G."/>
            <person name="de Oliveira V.M."/>
            <person name="Inskeep W.P."/>
            <person name="Banfield J.F."/>
            <person name="Gribaldo S."/>
        </authorList>
    </citation>
    <scope>NUCLEOTIDE SEQUENCE [LARGE SCALE GENOMIC DNA]</scope>
    <source>
        <strain evidence="7">NM1a</strain>
    </source>
</reference>
<dbReference type="InterPro" id="IPR008991">
    <property type="entry name" value="Translation_prot_SH3-like_sf"/>
</dbReference>
<dbReference type="GO" id="GO:0003735">
    <property type="term" value="F:structural constituent of ribosome"/>
    <property type="evidence" value="ECO:0007669"/>
    <property type="project" value="InterPro"/>
</dbReference>
<dbReference type="HAMAP" id="MF_00369">
    <property type="entry name" value="Ribosomal_eL21"/>
    <property type="match status" value="1"/>
</dbReference>
<dbReference type="Gene3D" id="2.30.30.70">
    <property type="entry name" value="Ribosomal protein L21"/>
    <property type="match status" value="1"/>
</dbReference>
<name>A0A520KSN8_METT2</name>
<organism evidence="7 8">
    <name type="scientific">Methanoliparum thermophilum</name>
    <dbReference type="NCBI Taxonomy" id="2491083"/>
    <lineage>
        <taxon>Archaea</taxon>
        <taxon>Methanobacteriati</taxon>
        <taxon>Methanobacteriota</taxon>
        <taxon>Candidatus Methanoliparia</taxon>
        <taxon>Candidatus Methanoliparales</taxon>
        <taxon>Candidatus Methanoliparaceae</taxon>
        <taxon>Candidatus Methanoliparum</taxon>
    </lineage>
</organism>
<evidence type="ECO:0000256" key="1">
    <source>
        <dbReference type="ARBA" id="ARBA00008427"/>
    </source>
</evidence>
<gene>
    <name evidence="5" type="primary">rpl21e</name>
    <name evidence="7" type="ORF">EF806_04640</name>
</gene>
<dbReference type="SUPFAM" id="SSF50104">
    <property type="entry name" value="Translation proteins SH3-like domain"/>
    <property type="match status" value="1"/>
</dbReference>
<dbReference type="AlphaFoldDB" id="A0A520KSN8"/>
<proteinExistence type="inferred from homology"/>
<dbReference type="NCBIfam" id="NF003303">
    <property type="entry name" value="PRK04306.1"/>
    <property type="match status" value="1"/>
</dbReference>
<keyword evidence="2 5" id="KW-0689">Ribosomal protein</keyword>